<name>A0A2A7SI96_BURGA</name>
<sequence length="202" mass="22000">MIAIRAREFIATSSRLRYRSRRHRVARLGIGAMSVRHSIPEGESRLKKILIGLALAAASMSASLTASAADLCQGGSLLTGTVLSAPVFVSGSQRQGIYLSHTHVNLRGTDGRTYDVAMDNVFANGYRRNQQSVPDPLTQIRVGDQLELCGQLYTGGDVGIHWVHTNCGDTPTPDEPNGWVKDLSQPALGNNLESNETYCYLW</sequence>
<dbReference type="EMBL" id="PDDY01000001">
    <property type="protein sequence ID" value="PEH43377.1"/>
    <property type="molecule type" value="Genomic_DNA"/>
</dbReference>
<evidence type="ECO:0000313" key="1">
    <source>
        <dbReference type="EMBL" id="PEH43377.1"/>
    </source>
</evidence>
<comment type="caution">
    <text evidence="1">The sequence shown here is derived from an EMBL/GenBank/DDBJ whole genome shotgun (WGS) entry which is preliminary data.</text>
</comment>
<proteinExistence type="predicted"/>
<dbReference type="AlphaFoldDB" id="A0A2A7SI96"/>
<evidence type="ECO:0000313" key="2">
    <source>
        <dbReference type="Proteomes" id="UP000220629"/>
    </source>
</evidence>
<accession>A0A2A7SI96</accession>
<reference evidence="2" key="1">
    <citation type="submission" date="2017-09" db="EMBL/GenBank/DDBJ databases">
        <title>FDA dAtabase for Regulatory Grade micrObial Sequences (FDA-ARGOS): Supporting development and validation of Infectious Disease Dx tests.</title>
        <authorList>
            <person name="Minogue T."/>
            <person name="Wolcott M."/>
            <person name="Wasieloski L."/>
            <person name="Aguilar W."/>
            <person name="Moore D."/>
            <person name="Tallon L."/>
            <person name="Sadzewicz L."/>
            <person name="Ott S."/>
            <person name="Zhao X."/>
            <person name="Nagaraj S."/>
            <person name="Vavikolanu K."/>
            <person name="Aluvathingal J."/>
            <person name="Nadendla S."/>
            <person name="Sichtig H."/>
        </authorList>
    </citation>
    <scope>NUCLEOTIDE SEQUENCE [LARGE SCALE GENOMIC DNA]</scope>
    <source>
        <strain evidence="2">FDAARGOS_390</strain>
    </source>
</reference>
<gene>
    <name evidence="1" type="ORF">CRM94_15150</name>
</gene>
<protein>
    <submittedName>
        <fullName evidence="1">Uncharacterized protein</fullName>
    </submittedName>
</protein>
<dbReference type="Proteomes" id="UP000220629">
    <property type="component" value="Unassembled WGS sequence"/>
</dbReference>
<organism evidence="1 2">
    <name type="scientific">Burkholderia gladioli</name>
    <name type="common">Pseudomonas marginata</name>
    <name type="synonym">Phytomonas marginata</name>
    <dbReference type="NCBI Taxonomy" id="28095"/>
    <lineage>
        <taxon>Bacteria</taxon>
        <taxon>Pseudomonadati</taxon>
        <taxon>Pseudomonadota</taxon>
        <taxon>Betaproteobacteria</taxon>
        <taxon>Burkholderiales</taxon>
        <taxon>Burkholderiaceae</taxon>
        <taxon>Burkholderia</taxon>
    </lineage>
</organism>